<keyword evidence="3 6" id="KW-0694">RNA-binding</keyword>
<dbReference type="RefSeq" id="WP_036088090.1">
    <property type="nucleotide sequence ID" value="NZ_CBCSHQ010000011.1"/>
</dbReference>
<evidence type="ECO:0000313" key="14">
    <source>
        <dbReference type="EMBL" id="MBC1401144.1"/>
    </source>
</evidence>
<sequence length="178" mass="19282">MSRIGKKTIVIPAGVTVTLDGSTATVKGPKGELVKTFNPDISINIEGNEINVTRPSDNKTHRALHGTTRAILNNMVVGVSEGYEKTLELIGVGYRAAKQGTKLVLNVGYSHPVEFEARPGVEVEVPANTKVIVRGINKEHVGELAANIRSVRPPEPYKGKGIRYEGEFVRRKEGKTGK</sequence>
<dbReference type="Proteomes" id="UP000548082">
    <property type="component" value="Unassembled WGS sequence"/>
</dbReference>
<dbReference type="Proteomes" id="UP000539064">
    <property type="component" value="Unassembled WGS sequence"/>
</dbReference>
<comment type="function">
    <text evidence="6 8">This protein binds to the 23S rRNA, and is important in its secondary structure. It is located near the subunit interface in the base of the L7/L12 stalk, and near the tRNA binding site of the peptidyltransferase center.</text>
</comment>
<evidence type="ECO:0000313" key="17">
    <source>
        <dbReference type="EMBL" id="MBC1566498.1"/>
    </source>
</evidence>
<evidence type="ECO:0000313" key="22">
    <source>
        <dbReference type="EMBL" id="MBC2005040.1"/>
    </source>
</evidence>
<evidence type="ECO:0000313" key="18">
    <source>
        <dbReference type="EMBL" id="MBC1617730.1"/>
    </source>
</evidence>
<dbReference type="EMBL" id="JAAROV010000004">
    <property type="protein sequence ID" value="MBC1317984.1"/>
    <property type="molecule type" value="Genomic_DNA"/>
</dbReference>
<reference evidence="10 32" key="1">
    <citation type="submission" date="2014-05" db="EMBL/GenBank/DDBJ databases">
        <title>Novel Listeriaceae from food processing environments.</title>
        <authorList>
            <person name="den Bakker H.C."/>
        </authorList>
    </citation>
    <scope>NUCLEOTIDE SEQUENCE [LARGE SCALE GENOMIC DNA]</scope>
    <source>
        <strain evidence="10 32">FSL A5-0281</strain>
    </source>
</reference>
<feature type="domain" description="Large ribosomal subunit protein uL6 alpha-beta" evidence="9">
    <location>
        <begin position="90"/>
        <end position="164"/>
    </location>
</feature>
<dbReference type="EMBL" id="JAARYD010000006">
    <property type="protein sequence ID" value="MBC2177555.1"/>
    <property type="molecule type" value="Genomic_DNA"/>
</dbReference>
<dbReference type="Proteomes" id="UP000532866">
    <property type="component" value="Unassembled WGS sequence"/>
</dbReference>
<dbReference type="EMBL" id="JAARZA010000001">
    <property type="protein sequence ID" value="MBC2239569.1"/>
    <property type="molecule type" value="Genomic_DNA"/>
</dbReference>
<dbReference type="Proteomes" id="UP000591929">
    <property type="component" value="Unassembled WGS sequence"/>
</dbReference>
<evidence type="ECO:0000313" key="47">
    <source>
        <dbReference type="Proteomes" id="UP000550367"/>
    </source>
</evidence>
<evidence type="ECO:0000313" key="32">
    <source>
        <dbReference type="Proteomes" id="UP000029844"/>
    </source>
</evidence>
<evidence type="ECO:0000256" key="8">
    <source>
        <dbReference type="RuleBase" id="RU003870"/>
    </source>
</evidence>
<evidence type="ECO:0000313" key="31">
    <source>
        <dbReference type="EMBL" id="MBC2373334.1"/>
    </source>
</evidence>
<evidence type="ECO:0000313" key="52">
    <source>
        <dbReference type="Proteomes" id="UP000586951"/>
    </source>
</evidence>
<dbReference type="EMBL" id="JAARVD010000009">
    <property type="protein sequence ID" value="MBC1798149.1"/>
    <property type="molecule type" value="Genomic_DNA"/>
</dbReference>
<dbReference type="Proteomes" id="UP000553016">
    <property type="component" value="Unassembled WGS sequence"/>
</dbReference>
<dbReference type="InterPro" id="IPR002358">
    <property type="entry name" value="Ribosomal_uL6_CS"/>
</dbReference>
<evidence type="ECO:0000313" key="30">
    <source>
        <dbReference type="EMBL" id="MBC2309526.1"/>
    </source>
</evidence>
<dbReference type="EMBL" id="JAARYH010000005">
    <property type="protein sequence ID" value="MBC2167505.1"/>
    <property type="molecule type" value="Genomic_DNA"/>
</dbReference>
<dbReference type="Proteomes" id="UP000541955">
    <property type="component" value="Unassembled WGS sequence"/>
</dbReference>
<evidence type="ECO:0000313" key="21">
    <source>
        <dbReference type="EMBL" id="MBC1798149.1"/>
    </source>
</evidence>
<evidence type="ECO:0000313" key="36">
    <source>
        <dbReference type="Proteomes" id="UP000533953"/>
    </source>
</evidence>
<dbReference type="eggNOG" id="COG0097">
    <property type="taxonomic scope" value="Bacteria"/>
</dbReference>
<dbReference type="OrthoDB" id="9805007at2"/>
<evidence type="ECO:0000313" key="41">
    <source>
        <dbReference type="Proteomes" id="UP000543379"/>
    </source>
</evidence>
<evidence type="ECO:0000256" key="2">
    <source>
        <dbReference type="ARBA" id="ARBA00022730"/>
    </source>
</evidence>
<evidence type="ECO:0000313" key="44">
    <source>
        <dbReference type="Proteomes" id="UP000546806"/>
    </source>
</evidence>
<dbReference type="FunFam" id="3.90.930.12:FF:000001">
    <property type="entry name" value="50S ribosomal protein L6"/>
    <property type="match status" value="1"/>
</dbReference>
<dbReference type="Proteomes" id="UP000533953">
    <property type="component" value="Unassembled WGS sequence"/>
</dbReference>
<evidence type="ECO:0000313" key="20">
    <source>
        <dbReference type="EMBL" id="MBC1792451.1"/>
    </source>
</evidence>
<dbReference type="PANTHER" id="PTHR11655:SF14">
    <property type="entry name" value="LARGE RIBOSOMAL SUBUNIT PROTEIN UL6M"/>
    <property type="match status" value="1"/>
</dbReference>
<dbReference type="HAMAP" id="MF_01365_B">
    <property type="entry name" value="Ribosomal_uL6_B"/>
    <property type="match status" value="1"/>
</dbReference>
<dbReference type="EMBL" id="JNFA01000030">
    <property type="protein sequence ID" value="KGL37980.1"/>
    <property type="molecule type" value="Genomic_DNA"/>
</dbReference>
<evidence type="ECO:0000313" key="24">
    <source>
        <dbReference type="EMBL" id="MBC2167505.1"/>
    </source>
</evidence>
<dbReference type="EMBL" id="JAARPL010000002">
    <property type="protein sequence ID" value="MBC1371258.1"/>
    <property type="molecule type" value="Genomic_DNA"/>
</dbReference>
<evidence type="ECO:0000313" key="51">
    <source>
        <dbReference type="Proteomes" id="UP000585696"/>
    </source>
</evidence>
<proteinExistence type="inferred from homology"/>
<evidence type="ECO:0000313" key="50">
    <source>
        <dbReference type="Proteomes" id="UP000574104"/>
    </source>
</evidence>
<dbReference type="Proteomes" id="UP000029844">
    <property type="component" value="Unassembled WGS sequence"/>
</dbReference>
<dbReference type="EMBL" id="JAARVG010000002">
    <property type="protein sequence ID" value="MBC1792451.1"/>
    <property type="molecule type" value="Genomic_DNA"/>
</dbReference>
<evidence type="ECO:0000313" key="26">
    <source>
        <dbReference type="EMBL" id="MBC2239569.1"/>
    </source>
</evidence>
<dbReference type="Proteomes" id="UP000586951">
    <property type="component" value="Unassembled WGS sequence"/>
</dbReference>
<evidence type="ECO:0000256" key="3">
    <source>
        <dbReference type="ARBA" id="ARBA00022884"/>
    </source>
</evidence>
<organism evidence="10 32">
    <name type="scientific">Listeria booriae</name>
    <dbReference type="NCBI Taxonomy" id="1552123"/>
    <lineage>
        <taxon>Bacteria</taxon>
        <taxon>Bacillati</taxon>
        <taxon>Bacillota</taxon>
        <taxon>Bacilli</taxon>
        <taxon>Bacillales</taxon>
        <taxon>Listeriaceae</taxon>
        <taxon>Listeria</taxon>
    </lineage>
</organism>
<comment type="similarity">
    <text evidence="1 6 7">Belongs to the universal ribosomal protein uL6 family.</text>
</comment>
<evidence type="ECO:0000259" key="9">
    <source>
        <dbReference type="Pfam" id="PF00347"/>
    </source>
</evidence>
<dbReference type="Gene3D" id="3.90.930.12">
    <property type="entry name" value="Ribosomal protein L6, alpha-beta domain"/>
    <property type="match status" value="2"/>
</dbReference>
<evidence type="ECO:0000313" key="19">
    <source>
        <dbReference type="EMBL" id="MBC1779961.1"/>
    </source>
</evidence>
<dbReference type="Proteomes" id="UP000565628">
    <property type="component" value="Unassembled WGS sequence"/>
</dbReference>
<dbReference type="PRINTS" id="PR00059">
    <property type="entry name" value="RIBOSOMALL6"/>
</dbReference>
<dbReference type="EMBL" id="JAARRW010000007">
    <property type="protein sequence ID" value="MBC1563289.1"/>
    <property type="molecule type" value="Genomic_DNA"/>
</dbReference>
<protein>
    <recommendedName>
        <fullName evidence="6">Large ribosomal subunit protein uL6</fullName>
    </recommendedName>
</protein>
<evidence type="ECO:0000313" key="10">
    <source>
        <dbReference type="EMBL" id="KGL37980.1"/>
    </source>
</evidence>
<dbReference type="NCBIfam" id="TIGR03654">
    <property type="entry name" value="L6_bact"/>
    <property type="match status" value="1"/>
</dbReference>
<dbReference type="PIRSF" id="PIRSF002162">
    <property type="entry name" value="Ribosomal_L6"/>
    <property type="match status" value="1"/>
</dbReference>
<dbReference type="EMBL" id="JAARYY010000005">
    <property type="protein sequence ID" value="MBC2244348.1"/>
    <property type="molecule type" value="Genomic_DNA"/>
</dbReference>
<dbReference type="InterPro" id="IPR036789">
    <property type="entry name" value="Ribosomal_uL6-like_a/b-dom_sf"/>
</dbReference>
<evidence type="ECO:0000313" key="16">
    <source>
        <dbReference type="EMBL" id="MBC1563289.1"/>
    </source>
</evidence>
<dbReference type="Proteomes" id="UP000547643">
    <property type="component" value="Unassembled WGS sequence"/>
</dbReference>
<comment type="subunit">
    <text evidence="6">Part of the 50S ribosomal subunit.</text>
</comment>
<evidence type="ECO:0000313" key="49">
    <source>
        <dbReference type="Proteomes" id="UP000565628"/>
    </source>
</evidence>
<dbReference type="Proteomes" id="UP000550367">
    <property type="component" value="Unassembled WGS sequence"/>
</dbReference>
<evidence type="ECO:0000313" key="12">
    <source>
        <dbReference type="EMBL" id="MBC1332442.1"/>
    </source>
</evidence>
<name>A0A099W1U9_9LIST</name>
<dbReference type="EMBL" id="JAARZS010000019">
    <property type="protein sequence ID" value="MBC2284432.1"/>
    <property type="molecule type" value="Genomic_DNA"/>
</dbReference>
<dbReference type="AlphaFoldDB" id="A0A099W1U9"/>
<evidence type="ECO:0000313" key="45">
    <source>
        <dbReference type="Proteomes" id="UP000547643"/>
    </source>
</evidence>
<gene>
    <name evidence="6 11" type="primary">rplF</name>
    <name evidence="10" type="ORF">EP57_15605</name>
    <name evidence="12" type="ORF">HB759_10905</name>
    <name evidence="11" type="ORF">HB811_14460</name>
    <name evidence="14" type="ORF">HB836_05990</name>
    <name evidence="13" type="ORF">HB847_02670</name>
    <name evidence="16" type="ORF">HB902_14540</name>
    <name evidence="18" type="ORF">HB904_16140</name>
    <name evidence="17" type="ORF">HB907_13875</name>
    <name evidence="31" type="ORF">HBP98_15085</name>
    <name evidence="19" type="ORF">HCA46_14030</name>
    <name evidence="20" type="ORF">HCA52_03390</name>
    <name evidence="21" type="ORF">HCA55_15545</name>
    <name evidence="22" type="ORF">HCA78_14795</name>
    <name evidence="23" type="ORF">HCB06_09710</name>
    <name evidence="27" type="ORF">HCB25_09755</name>
    <name evidence="24" type="ORF">HCB26_13065</name>
    <name evidence="25" type="ORF">HCB27_13055</name>
    <name evidence="26" type="ORF">HCB35_03675</name>
    <name evidence="28" type="ORF">HCB69_08580</name>
    <name evidence="29" type="ORF">HCC36_12195</name>
    <name evidence="15" type="ORF">HCI99_10420</name>
    <name evidence="30" type="ORF">HCJ81_01435</name>
</gene>
<feature type="domain" description="Large ribosomal subunit protein uL6 alpha-beta" evidence="9">
    <location>
        <begin position="11"/>
        <end position="82"/>
    </location>
</feature>
<evidence type="ECO:0000313" key="35">
    <source>
        <dbReference type="Proteomes" id="UP000532866"/>
    </source>
</evidence>
<keyword evidence="4 6" id="KW-0689">Ribosomal protein</keyword>
<dbReference type="Proteomes" id="UP000529446">
    <property type="component" value="Unassembled WGS sequence"/>
</dbReference>
<dbReference type="STRING" id="1552123.EP57_15605"/>
<dbReference type="Proteomes" id="UP000543005">
    <property type="component" value="Unassembled WGS sequence"/>
</dbReference>
<evidence type="ECO:0000313" key="46">
    <source>
        <dbReference type="Proteomes" id="UP000548082"/>
    </source>
</evidence>
<dbReference type="EMBL" id="JAARMV010000004">
    <property type="protein sequence ID" value="MBC2373334.1"/>
    <property type="molecule type" value="Genomic_DNA"/>
</dbReference>
<dbReference type="GO" id="GO:0019843">
    <property type="term" value="F:rRNA binding"/>
    <property type="evidence" value="ECO:0007669"/>
    <property type="project" value="UniProtKB-UniRule"/>
</dbReference>
<dbReference type="EMBL" id="JAASWV010000002">
    <property type="protein sequence ID" value="MBC2309526.1"/>
    <property type="molecule type" value="Genomic_DNA"/>
</dbReference>
<evidence type="ECO:0000256" key="6">
    <source>
        <dbReference type="HAMAP-Rule" id="MF_01365"/>
    </source>
</evidence>
<dbReference type="Proteomes" id="UP000585696">
    <property type="component" value="Unassembled WGS sequence"/>
</dbReference>
<evidence type="ECO:0000313" key="37">
    <source>
        <dbReference type="Proteomes" id="UP000539064"/>
    </source>
</evidence>
<dbReference type="EMBL" id="JAARWW010000007">
    <property type="protein sequence ID" value="MBC2005040.1"/>
    <property type="molecule type" value="Genomic_DNA"/>
</dbReference>
<reference evidence="33 34" key="2">
    <citation type="submission" date="2020-03" db="EMBL/GenBank/DDBJ databases">
        <title>Soil Listeria distribution.</title>
        <authorList>
            <person name="Liao J."/>
            <person name="Wiedmann M."/>
        </authorList>
    </citation>
    <scope>NUCLEOTIDE SEQUENCE [LARGE SCALE GENOMIC DNA]</scope>
    <source>
        <strain evidence="30 49">FSL L7-0039</strain>
        <strain evidence="29 40">FSL L7-0051</strain>
        <strain evidence="28 51">FSL L7-0054</strain>
        <strain evidence="26 48">FSL L7-0149</strain>
        <strain evidence="27 47">FSL L7-0153</strain>
        <strain evidence="24 33">FSL L7-0245</strain>
        <strain evidence="25 38">FSL L7-0259</strain>
        <strain evidence="23 34">FSL L7-0360</strain>
        <strain evidence="22 44">FSL L7-0435</strain>
        <strain evidence="20 37">FSL L7-0978</strain>
        <strain evidence="21 46">FSL L7-0990</strain>
        <strain evidence="19 45">FSL L7-1017</strain>
        <strain evidence="18 50">FSL L7-1299</strain>
        <strain evidence="16 39">FSL L7-1387</strain>
        <strain evidence="17 52">FSL L7-1427</strain>
        <strain evidence="15 36">FSL L7-1547</strain>
        <strain evidence="14 42">FSL L7-1658</strain>
        <strain evidence="13 53">FSL L7-1681</strain>
        <strain evidence="11 41">FSL L7-1816</strain>
        <strain evidence="12 35">FSL L7-1833</strain>
        <strain evidence="31 43">FSL L7-1850</strain>
    </source>
</reference>
<dbReference type="GO" id="GO:0002181">
    <property type="term" value="P:cytoplasmic translation"/>
    <property type="evidence" value="ECO:0007669"/>
    <property type="project" value="TreeGrafter"/>
</dbReference>
<dbReference type="EMBL" id="JAARSH010000013">
    <property type="protein sequence ID" value="MBC1617730.1"/>
    <property type="molecule type" value="Genomic_DNA"/>
</dbReference>
<dbReference type="InterPro" id="IPR000702">
    <property type="entry name" value="Ribosomal_uL6-like"/>
</dbReference>
<evidence type="ECO:0000256" key="5">
    <source>
        <dbReference type="ARBA" id="ARBA00023274"/>
    </source>
</evidence>
<dbReference type="FunFam" id="3.90.930.12:FF:000002">
    <property type="entry name" value="50S ribosomal protein L6"/>
    <property type="match status" value="1"/>
</dbReference>
<keyword evidence="32" id="KW-1185">Reference proteome</keyword>
<evidence type="ECO:0000313" key="15">
    <source>
        <dbReference type="EMBL" id="MBC1492252.1"/>
    </source>
</evidence>
<evidence type="ECO:0000313" key="42">
    <source>
        <dbReference type="Proteomes" id="UP000544413"/>
    </source>
</evidence>
<dbReference type="SUPFAM" id="SSF56053">
    <property type="entry name" value="Ribosomal protein L6"/>
    <property type="match status" value="2"/>
</dbReference>
<dbReference type="GO" id="GO:0003735">
    <property type="term" value="F:structural constituent of ribosome"/>
    <property type="evidence" value="ECO:0007669"/>
    <property type="project" value="UniProtKB-UniRule"/>
</dbReference>
<evidence type="ECO:0000313" key="39">
    <source>
        <dbReference type="Proteomes" id="UP000541955"/>
    </source>
</evidence>
<dbReference type="Proteomes" id="UP000519573">
    <property type="component" value="Unassembled WGS sequence"/>
</dbReference>
<dbReference type="InterPro" id="IPR020040">
    <property type="entry name" value="Ribosomal_uL6_a/b-dom"/>
</dbReference>
<keyword evidence="2 6" id="KW-0699">rRNA-binding</keyword>
<evidence type="ECO:0000256" key="7">
    <source>
        <dbReference type="RuleBase" id="RU003869"/>
    </source>
</evidence>
<dbReference type="Pfam" id="PF00347">
    <property type="entry name" value="Ribosomal_L6"/>
    <property type="match status" value="2"/>
</dbReference>
<dbReference type="Proteomes" id="UP000546244">
    <property type="component" value="Unassembled WGS sequence"/>
</dbReference>
<dbReference type="EMBL" id="JAASTX010000012">
    <property type="protein sequence ID" value="MBC1492252.1"/>
    <property type="molecule type" value="Genomic_DNA"/>
</dbReference>
<evidence type="ECO:0000313" key="43">
    <source>
        <dbReference type="Proteomes" id="UP000546244"/>
    </source>
</evidence>
<dbReference type="PROSITE" id="PS00525">
    <property type="entry name" value="RIBOSOMAL_L6_1"/>
    <property type="match status" value="1"/>
</dbReference>
<dbReference type="InterPro" id="IPR019906">
    <property type="entry name" value="Ribosomal_uL6_bac-type"/>
</dbReference>
<evidence type="ECO:0000313" key="33">
    <source>
        <dbReference type="Proteomes" id="UP000519573"/>
    </source>
</evidence>
<evidence type="ECO:0000313" key="23">
    <source>
        <dbReference type="EMBL" id="MBC2116887.1"/>
    </source>
</evidence>
<evidence type="ECO:0000313" key="25">
    <source>
        <dbReference type="EMBL" id="MBC2177555.1"/>
    </source>
</evidence>
<dbReference type="EMBL" id="JAARXI010000005">
    <property type="protein sequence ID" value="MBC2116887.1"/>
    <property type="molecule type" value="Genomic_DNA"/>
</dbReference>
<evidence type="ECO:0000313" key="40">
    <source>
        <dbReference type="Proteomes" id="UP000543005"/>
    </source>
</evidence>
<dbReference type="EMBL" id="JAAROL010000004">
    <property type="protein sequence ID" value="MBC1332442.1"/>
    <property type="molecule type" value="Genomic_DNA"/>
</dbReference>
<dbReference type="Proteomes" id="UP000543379">
    <property type="component" value="Unassembled WGS sequence"/>
</dbReference>
<accession>A0A099W1U9</accession>
<dbReference type="GeneID" id="58718756"/>
<evidence type="ECO:0000313" key="48">
    <source>
        <dbReference type="Proteomes" id="UP000553016"/>
    </source>
</evidence>
<comment type="caution">
    <text evidence="10">The sequence shown here is derived from an EMBL/GenBank/DDBJ whole genome shotgun (WGS) entry which is preliminary data.</text>
</comment>
<dbReference type="GO" id="GO:0022625">
    <property type="term" value="C:cytosolic large ribosomal subunit"/>
    <property type="evidence" value="ECO:0007669"/>
    <property type="project" value="UniProtKB-UniRule"/>
</dbReference>
<dbReference type="Proteomes" id="UP000574104">
    <property type="component" value="Unassembled WGS sequence"/>
</dbReference>
<dbReference type="Proteomes" id="UP000541735">
    <property type="component" value="Unassembled WGS sequence"/>
</dbReference>
<evidence type="ECO:0000313" key="53">
    <source>
        <dbReference type="Proteomes" id="UP000591929"/>
    </source>
</evidence>
<dbReference type="PANTHER" id="PTHR11655">
    <property type="entry name" value="60S/50S RIBOSOMAL PROTEIN L6/L9"/>
    <property type="match status" value="1"/>
</dbReference>
<evidence type="ECO:0000313" key="29">
    <source>
        <dbReference type="EMBL" id="MBC2293993.1"/>
    </source>
</evidence>
<dbReference type="EMBL" id="JAARRU010000004">
    <property type="protein sequence ID" value="MBC1566498.1"/>
    <property type="molecule type" value="Genomic_DNA"/>
</dbReference>
<dbReference type="EMBL" id="JAARZT010000023">
    <property type="protein sequence ID" value="MBC2293993.1"/>
    <property type="molecule type" value="Genomic_DNA"/>
</dbReference>
<dbReference type="EMBL" id="JAARUV010000005">
    <property type="protein sequence ID" value="MBC1779961.1"/>
    <property type="molecule type" value="Genomic_DNA"/>
</dbReference>
<evidence type="ECO:0000313" key="28">
    <source>
        <dbReference type="EMBL" id="MBC2284432.1"/>
    </source>
</evidence>
<evidence type="ECO:0000256" key="4">
    <source>
        <dbReference type="ARBA" id="ARBA00022980"/>
    </source>
</evidence>
<dbReference type="EMBL" id="JAARPT010000003">
    <property type="protein sequence ID" value="MBC1401144.1"/>
    <property type="molecule type" value="Genomic_DNA"/>
</dbReference>
<evidence type="ECO:0000313" key="34">
    <source>
        <dbReference type="Proteomes" id="UP000529446"/>
    </source>
</evidence>
<evidence type="ECO:0000313" key="13">
    <source>
        <dbReference type="EMBL" id="MBC1371258.1"/>
    </source>
</evidence>
<evidence type="ECO:0000313" key="27">
    <source>
        <dbReference type="EMBL" id="MBC2244348.1"/>
    </source>
</evidence>
<evidence type="ECO:0000256" key="1">
    <source>
        <dbReference type="ARBA" id="ARBA00009356"/>
    </source>
</evidence>
<evidence type="ECO:0000313" key="38">
    <source>
        <dbReference type="Proteomes" id="UP000541735"/>
    </source>
</evidence>
<dbReference type="Proteomes" id="UP000546806">
    <property type="component" value="Unassembled WGS sequence"/>
</dbReference>
<evidence type="ECO:0000313" key="11">
    <source>
        <dbReference type="EMBL" id="MBC1317984.1"/>
    </source>
</evidence>
<keyword evidence="5 6" id="KW-0687">Ribonucleoprotein</keyword>
<dbReference type="Proteomes" id="UP000544413">
    <property type="component" value="Unassembled WGS sequence"/>
</dbReference>